<keyword evidence="1" id="KW-0378">Hydrolase</keyword>
<organism evidence="1 2">
    <name type="scientific">Microcystis aeruginosa Ma_MB_F_20061100_S20D</name>
    <dbReference type="NCBI Taxonomy" id="2486253"/>
    <lineage>
        <taxon>Bacteria</taxon>
        <taxon>Bacillati</taxon>
        <taxon>Cyanobacteriota</taxon>
        <taxon>Cyanophyceae</taxon>
        <taxon>Oscillatoriophycideae</taxon>
        <taxon>Chroococcales</taxon>
        <taxon>Microcystaceae</taxon>
        <taxon>Microcystis</taxon>
    </lineage>
</organism>
<keyword evidence="1" id="KW-0645">Protease</keyword>
<dbReference type="AlphaFoldDB" id="A0A552EH37"/>
<reference evidence="1 2" key="1">
    <citation type="submission" date="2019-01" db="EMBL/GenBank/DDBJ databases">
        <title>Coherence of Microcystis species and biogeography revealed through population genomics.</title>
        <authorList>
            <person name="Perez-Carrascal O.M."/>
            <person name="Terrat Y."/>
            <person name="Giani A."/>
            <person name="Fortin N."/>
            <person name="Tromas N."/>
            <person name="Shapiro B.J."/>
        </authorList>
    </citation>
    <scope>NUCLEOTIDE SEQUENCE [LARGE SCALE GENOMIC DNA]</scope>
    <source>
        <strain evidence="1">Ma_MB_F_20061100_S20D</strain>
    </source>
</reference>
<dbReference type="EC" id="3.4.23.-" evidence="1"/>
<dbReference type="EMBL" id="SFBH01000114">
    <property type="protein sequence ID" value="TRU33808.1"/>
    <property type="molecule type" value="Genomic_DNA"/>
</dbReference>
<gene>
    <name evidence="1" type="ORF">EWV78_14395</name>
</gene>
<sequence>MIHGVVNLRREATLSLVVGNYSSGQREFINTVIDTGFDGFLSLPSEIIIRLGLPWTISNPATLGDGSEVLFDFYTATVIWDGQYREVDIAASETEPLLGMAMLYGYRLQVDNVEGGIVEIKAL</sequence>
<dbReference type="GO" id="GO:0008233">
    <property type="term" value="F:peptidase activity"/>
    <property type="evidence" value="ECO:0007669"/>
    <property type="project" value="UniProtKB-KW"/>
</dbReference>
<protein>
    <submittedName>
        <fullName evidence="1">Clan AA aspartic protease</fullName>
        <ecNumber evidence="1">3.4.23.-</ecNumber>
    </submittedName>
</protein>
<proteinExistence type="predicted"/>
<dbReference type="NCBIfam" id="TIGR03698">
    <property type="entry name" value="clan_AA_DTGF"/>
    <property type="match status" value="1"/>
</dbReference>
<accession>A0A552EH37</accession>
<evidence type="ECO:0000313" key="2">
    <source>
        <dbReference type="Proteomes" id="UP000315113"/>
    </source>
</evidence>
<dbReference type="InterPro" id="IPR022274">
    <property type="entry name" value="Peptidase_asp_AF0612"/>
</dbReference>
<evidence type="ECO:0000313" key="1">
    <source>
        <dbReference type="EMBL" id="TRU33808.1"/>
    </source>
</evidence>
<comment type="caution">
    <text evidence="1">The sequence shown here is derived from an EMBL/GenBank/DDBJ whole genome shotgun (WGS) entry which is preliminary data.</text>
</comment>
<name>A0A552EH37_MICAE</name>
<dbReference type="GO" id="GO:0006508">
    <property type="term" value="P:proteolysis"/>
    <property type="evidence" value="ECO:0007669"/>
    <property type="project" value="UniProtKB-KW"/>
</dbReference>
<dbReference type="Proteomes" id="UP000315113">
    <property type="component" value="Unassembled WGS sequence"/>
</dbReference>